<reference evidence="2" key="3">
    <citation type="submission" date="2014-01" db="EMBL/GenBank/DDBJ databases">
        <title>Evolution of pathogenesis and genome organization in the Tremellales.</title>
        <authorList>
            <person name="Cuomo C."/>
            <person name="Litvintseva A."/>
            <person name="Heitman J."/>
            <person name="Chen Y."/>
            <person name="Sun S."/>
            <person name="Springer D."/>
            <person name="Dromer F."/>
            <person name="Young S."/>
            <person name="Zeng Q."/>
            <person name="Chapman S."/>
            <person name="Gujja S."/>
            <person name="Saif S."/>
            <person name="Birren B."/>
        </authorList>
    </citation>
    <scope>NUCLEOTIDE SEQUENCE</scope>
    <source>
        <strain evidence="2">CBS 10118</strain>
    </source>
</reference>
<dbReference type="OrthoDB" id="2565341at2759"/>
<dbReference type="VEuPathDB" id="FungiDB:I302_01899"/>
<dbReference type="EMBL" id="KI894019">
    <property type="protein sequence ID" value="OCF27064.1"/>
    <property type="molecule type" value="Genomic_DNA"/>
</dbReference>
<protein>
    <submittedName>
        <fullName evidence="2">Uncharacterized protein</fullName>
    </submittedName>
</protein>
<evidence type="ECO:0000313" key="4">
    <source>
        <dbReference type="Proteomes" id="UP000092730"/>
    </source>
</evidence>
<evidence type="ECO:0000313" key="2">
    <source>
        <dbReference type="EMBL" id="OCF27064.1"/>
    </source>
</evidence>
<organism evidence="2">
    <name type="scientific">Kwoniella bestiolae CBS 10118</name>
    <dbReference type="NCBI Taxonomy" id="1296100"/>
    <lineage>
        <taxon>Eukaryota</taxon>
        <taxon>Fungi</taxon>
        <taxon>Dikarya</taxon>
        <taxon>Basidiomycota</taxon>
        <taxon>Agaricomycotina</taxon>
        <taxon>Tremellomycetes</taxon>
        <taxon>Tremellales</taxon>
        <taxon>Cryptococcaceae</taxon>
        <taxon>Kwoniella</taxon>
    </lineage>
</organism>
<dbReference type="Proteomes" id="UP000092730">
    <property type="component" value="Chromosome 2"/>
</dbReference>
<feature type="region of interest" description="Disordered" evidence="1">
    <location>
        <begin position="1"/>
        <end position="65"/>
    </location>
</feature>
<accession>A0A1B9G7Q3</accession>
<evidence type="ECO:0000256" key="1">
    <source>
        <dbReference type="SAM" id="MobiDB-lite"/>
    </source>
</evidence>
<dbReference type="GeneID" id="30206298"/>
<name>A0A1B9G7Q3_9TREE</name>
<dbReference type="KEGG" id="kbi:30206298"/>
<feature type="compositionally biased region" description="Polar residues" evidence="1">
    <location>
        <begin position="55"/>
        <end position="65"/>
    </location>
</feature>
<reference evidence="3" key="2">
    <citation type="submission" date="2013-07" db="EMBL/GenBank/DDBJ databases">
        <authorList>
            <consortium name="The Broad Institute Genome Sequencing Platform"/>
            <person name="Cuomo C."/>
            <person name="Litvintseva A."/>
            <person name="Chen Y."/>
            <person name="Heitman J."/>
            <person name="Sun S."/>
            <person name="Springer D."/>
            <person name="Dromer F."/>
            <person name="Young S.K."/>
            <person name="Zeng Q."/>
            <person name="Gargeya S."/>
            <person name="Fitzgerald M."/>
            <person name="Abouelleil A."/>
            <person name="Alvarado L."/>
            <person name="Berlin A.M."/>
            <person name="Chapman S.B."/>
            <person name="Dewar J."/>
            <person name="Goldberg J."/>
            <person name="Griggs A."/>
            <person name="Gujja S."/>
            <person name="Hansen M."/>
            <person name="Howarth C."/>
            <person name="Imamovic A."/>
            <person name="Larimer J."/>
            <person name="McCowan C."/>
            <person name="Murphy C."/>
            <person name="Pearson M."/>
            <person name="Priest M."/>
            <person name="Roberts A."/>
            <person name="Saif S."/>
            <person name="Shea T."/>
            <person name="Sykes S."/>
            <person name="Wortman J."/>
            <person name="Nusbaum C."/>
            <person name="Birren B."/>
        </authorList>
    </citation>
    <scope>NUCLEOTIDE SEQUENCE</scope>
    <source>
        <strain evidence="3">CBS 10118</strain>
    </source>
</reference>
<dbReference type="AlphaFoldDB" id="A0A1B9G7Q3"/>
<gene>
    <name evidence="2" type="ORF">I302_01899</name>
    <name evidence="3" type="ORF">I302_103200</name>
</gene>
<dbReference type="RefSeq" id="XP_019048134.1">
    <property type="nucleotide sequence ID" value="XM_019188572.1"/>
</dbReference>
<reference evidence="2" key="1">
    <citation type="submission" date="2013-07" db="EMBL/GenBank/DDBJ databases">
        <title>The Genome Sequence of Cryptococcus bestiolae CBS10118.</title>
        <authorList>
            <consortium name="The Broad Institute Genome Sequencing Platform"/>
            <person name="Cuomo C."/>
            <person name="Litvintseva A."/>
            <person name="Chen Y."/>
            <person name="Heitman J."/>
            <person name="Sun S."/>
            <person name="Springer D."/>
            <person name="Dromer F."/>
            <person name="Young S.K."/>
            <person name="Zeng Q."/>
            <person name="Gargeya S."/>
            <person name="Fitzgerald M."/>
            <person name="Abouelleil A."/>
            <person name="Alvarado L."/>
            <person name="Berlin A.M."/>
            <person name="Chapman S.B."/>
            <person name="Dewar J."/>
            <person name="Goldberg J."/>
            <person name="Griggs A."/>
            <person name="Gujja S."/>
            <person name="Hansen M."/>
            <person name="Howarth C."/>
            <person name="Imamovic A."/>
            <person name="Larimer J."/>
            <person name="McCowan C."/>
            <person name="Murphy C."/>
            <person name="Pearson M."/>
            <person name="Priest M."/>
            <person name="Roberts A."/>
            <person name="Saif S."/>
            <person name="Shea T."/>
            <person name="Sykes S."/>
            <person name="Wortman J."/>
            <person name="Nusbaum C."/>
            <person name="Birren B."/>
        </authorList>
    </citation>
    <scope>NUCLEOTIDE SEQUENCE [LARGE SCALE GENOMIC DNA]</scope>
    <source>
        <strain evidence="2">CBS 10118</strain>
    </source>
</reference>
<reference evidence="3" key="4">
    <citation type="submission" date="2024-02" db="EMBL/GenBank/DDBJ databases">
        <title>Comparative genomics of Cryptococcus and Kwoniella reveals pathogenesis evolution and contrasting modes of karyotype evolution via chromosome fusion or intercentromeric recombination.</title>
        <authorList>
            <person name="Coelho M.A."/>
            <person name="David-Palma M."/>
            <person name="Shea T."/>
            <person name="Bowers K."/>
            <person name="McGinley-Smith S."/>
            <person name="Mohammad A.W."/>
            <person name="Gnirke A."/>
            <person name="Yurkov A.M."/>
            <person name="Nowrousian M."/>
            <person name="Sun S."/>
            <person name="Cuomo C.A."/>
            <person name="Heitman J."/>
        </authorList>
    </citation>
    <scope>NUCLEOTIDE SEQUENCE</scope>
    <source>
        <strain evidence="3">CBS 10118</strain>
    </source>
</reference>
<keyword evidence="4" id="KW-1185">Reference proteome</keyword>
<dbReference type="EMBL" id="CP144542">
    <property type="protein sequence ID" value="WVW81209.1"/>
    <property type="molecule type" value="Genomic_DNA"/>
</dbReference>
<feature type="region of interest" description="Disordered" evidence="1">
    <location>
        <begin position="187"/>
        <end position="210"/>
    </location>
</feature>
<proteinExistence type="predicted"/>
<feature type="compositionally biased region" description="Polar residues" evidence="1">
    <location>
        <begin position="23"/>
        <end position="35"/>
    </location>
</feature>
<sequence length="494" mass="55837">MAPPTDFFASLRPRSRRKPSEQLRPSETGYTSNNWVELDHRGNGSHINVNAPDQPDSSKNYPQSTLDRISNDRYRTTSNEMYRSRMTRLNDNEENIDPQRKISGGGKLKRRSMQLLRMVERKTSSTTKKEKDELKMSIRHPAFDEGRGSYECSMAGPSKSNLTPTPPHTPLTTPYLPSIPNHPSPQIHNPQFNHSSKHLTPIPANYSPSTPEYEYPSWIGDSDSSGRRTTLKPLRSKVPFNTPNDSPLGMSDVSRDCNISPRREGRRRSTFEELINLPLPCPNGEPSRYNIPRLKDHTGPDVENSRFSKYHTTNDQVNYHLRSSLDKMNFQDETSPIQDQPIFESSSALEALWEYGSTSSSSSALASQVGRTTLRVEEETLDLDIDIDAEEYPLPPGFEGLSNLPTQTSLSNLPTQTSLSRLHNSTQPNHFPLPDDRVPNDRAYYQSCGNLNLEVSSPLSDTFSLDEEEEEEVPEIKAAIKYRIPLKYEGGITK</sequence>
<evidence type="ECO:0000313" key="3">
    <source>
        <dbReference type="EMBL" id="WVW81209.1"/>
    </source>
</evidence>
<feature type="region of interest" description="Disordered" evidence="1">
    <location>
        <begin position="235"/>
        <end position="265"/>
    </location>
</feature>
<feature type="region of interest" description="Disordered" evidence="1">
    <location>
        <begin position="148"/>
        <end position="171"/>
    </location>
</feature>